<feature type="domain" description="HIT" evidence="7">
    <location>
        <begin position="81"/>
        <end position="189"/>
    </location>
</feature>
<evidence type="ECO:0000256" key="4">
    <source>
        <dbReference type="PIRSR" id="PIRSR601310-3"/>
    </source>
</evidence>
<comment type="caution">
    <text evidence="8">The sequence shown here is derived from an EMBL/GenBank/DDBJ whole genome shotgun (WGS) entry which is preliminary data.</text>
</comment>
<gene>
    <name evidence="8" type="ORF">TGDOM2_320120</name>
</gene>
<dbReference type="PANTHER" id="PTHR46243">
    <property type="entry name" value="BIS(5'-ADENOSYL)-TRIPHOSPHATASE"/>
    <property type="match status" value="1"/>
</dbReference>
<name>A0A086JKB2_TOXGO</name>
<dbReference type="Proteomes" id="UP000028837">
    <property type="component" value="Unassembled WGS sequence"/>
</dbReference>
<feature type="binding site" evidence="5">
    <location>
        <position position="178"/>
    </location>
    <ligand>
        <name>substrate</name>
    </ligand>
</feature>
<dbReference type="PANTHER" id="PTHR46243:SF1">
    <property type="entry name" value="BIS(5'-ADENOSYL)-TRIPHOSPHATASE"/>
    <property type="match status" value="1"/>
</dbReference>
<dbReference type="GO" id="GO:0000166">
    <property type="term" value="F:nucleotide binding"/>
    <property type="evidence" value="ECO:0007669"/>
    <property type="project" value="UniProtKB-KW"/>
</dbReference>
<feature type="binding site" evidence="5">
    <location>
        <begin position="169"/>
        <end position="172"/>
    </location>
    <ligand>
        <name>substrate</name>
    </ligand>
</feature>
<keyword evidence="1" id="KW-0547">Nucleotide-binding</keyword>
<accession>A0A086JKB2</accession>
<dbReference type="Gene3D" id="3.30.428.10">
    <property type="entry name" value="HIT-like"/>
    <property type="match status" value="1"/>
</dbReference>
<organism evidence="8 9">
    <name type="scientific">Toxoplasma gondii GAB2-2007-GAL-DOM2</name>
    <dbReference type="NCBI Taxonomy" id="1130820"/>
    <lineage>
        <taxon>Eukaryota</taxon>
        <taxon>Sar</taxon>
        <taxon>Alveolata</taxon>
        <taxon>Apicomplexa</taxon>
        <taxon>Conoidasida</taxon>
        <taxon>Coccidia</taxon>
        <taxon>Eucoccidiorida</taxon>
        <taxon>Eimeriorina</taxon>
        <taxon>Sarcocystidae</taxon>
        <taxon>Toxoplasma</taxon>
    </lineage>
</organism>
<dbReference type="EMBL" id="AHZU02001414">
    <property type="protein sequence ID" value="KFG32580.1"/>
    <property type="molecule type" value="Genomic_DNA"/>
</dbReference>
<evidence type="ECO:0000256" key="5">
    <source>
        <dbReference type="PIRSR" id="PIRSR639383-2"/>
    </source>
</evidence>
<feature type="active site" description="Tele-AMP-histidine intermediate" evidence="3">
    <location>
        <position position="176"/>
    </location>
</feature>
<dbReference type="InterPro" id="IPR011146">
    <property type="entry name" value="HIT-like"/>
</dbReference>
<evidence type="ECO:0000256" key="3">
    <source>
        <dbReference type="PIRSR" id="PIRSR601310-1"/>
    </source>
</evidence>
<evidence type="ECO:0000256" key="2">
    <source>
        <dbReference type="ARBA" id="ARBA00022801"/>
    </source>
</evidence>
<evidence type="ECO:0000256" key="6">
    <source>
        <dbReference type="PROSITE-ProRule" id="PRU00464"/>
    </source>
</evidence>
<dbReference type="PROSITE" id="PS00892">
    <property type="entry name" value="HIT_1"/>
    <property type="match status" value="1"/>
</dbReference>
<dbReference type="CDD" id="cd01275">
    <property type="entry name" value="FHIT"/>
    <property type="match status" value="1"/>
</dbReference>
<dbReference type="SUPFAM" id="SSF54197">
    <property type="entry name" value="HIT-like"/>
    <property type="match status" value="1"/>
</dbReference>
<proteinExistence type="predicted"/>
<feature type="binding site" evidence="5">
    <location>
        <position position="163"/>
    </location>
    <ligand>
        <name>substrate</name>
    </ligand>
</feature>
<protein>
    <submittedName>
        <fullName evidence="8">Diadenosine tetraphosphatase family protein</fullName>
        <ecNumber evidence="8">3.6.1.29</ecNumber>
    </submittedName>
</protein>
<dbReference type="VEuPathDB" id="ToxoDB:TGDOM2_320120"/>
<dbReference type="OrthoDB" id="680339at2759"/>
<dbReference type="PRINTS" id="PR00332">
    <property type="entry name" value="HISTRIAD"/>
</dbReference>
<dbReference type="InterPro" id="IPR039383">
    <property type="entry name" value="FHIT"/>
</dbReference>
<sequence length="228" mass="25441">MSLCLPSVRGRVAGASLSPLVSSLFFVNFTPCFLRRMALLSSTSLSKSLPSSSVSSSCPSVSSPAEYVDWQRHLGADDPTETYRFSKWPIERGIVFFWSSLSIAFTNLKPVVPGHVLIIPKRVVPNFRDLAEEEVKDLFASARLVASLVVSKHKADSFSITLQDGRDSGQTVSHVHLHVLPRFQGDLERRPGVDREEQKPRTREDMAVEAAALREWMLQLSQKRESCI</sequence>
<dbReference type="FunFam" id="3.30.428.10:FF:000011">
    <property type="entry name" value="Fragile histidine triad"/>
    <property type="match status" value="1"/>
</dbReference>
<dbReference type="InterPro" id="IPR036265">
    <property type="entry name" value="HIT-like_sf"/>
</dbReference>
<feature type="short sequence motif" description="Histidine triad motif" evidence="4 6">
    <location>
        <begin position="174"/>
        <end position="178"/>
    </location>
</feature>
<feature type="binding site" evidence="5">
    <location>
        <position position="107"/>
    </location>
    <ligand>
        <name>substrate</name>
    </ligand>
</feature>
<evidence type="ECO:0000259" key="7">
    <source>
        <dbReference type="PROSITE" id="PS51084"/>
    </source>
</evidence>
<keyword evidence="2 8" id="KW-0378">Hydrolase</keyword>
<evidence type="ECO:0000313" key="9">
    <source>
        <dbReference type="Proteomes" id="UP000028837"/>
    </source>
</evidence>
<dbReference type="InterPro" id="IPR019808">
    <property type="entry name" value="Histidine_triad_CS"/>
</dbReference>
<dbReference type="EC" id="3.6.1.29" evidence="8"/>
<reference evidence="8 9" key="1">
    <citation type="submission" date="2014-02" db="EMBL/GenBank/DDBJ databases">
        <authorList>
            <person name="Sibley D."/>
            <person name="Venepally P."/>
            <person name="Karamycheva S."/>
            <person name="Hadjithomas M."/>
            <person name="Khan A."/>
            <person name="Brunk B."/>
            <person name="Roos D."/>
            <person name="Caler E."/>
            <person name="Lorenzi H."/>
        </authorList>
    </citation>
    <scope>NUCLEOTIDE SEQUENCE [LARGE SCALE GENOMIC DNA]</scope>
    <source>
        <strain evidence="8 9">GAB2-2007-GAL-DOM2</strain>
    </source>
</reference>
<evidence type="ECO:0000313" key="8">
    <source>
        <dbReference type="EMBL" id="KFG32580.1"/>
    </source>
</evidence>
<dbReference type="AlphaFoldDB" id="A0A086JKB2"/>
<dbReference type="InterPro" id="IPR001310">
    <property type="entry name" value="Histidine_triad_HIT"/>
</dbReference>
<dbReference type="Pfam" id="PF01230">
    <property type="entry name" value="HIT"/>
    <property type="match status" value="1"/>
</dbReference>
<evidence type="ECO:0000256" key="1">
    <source>
        <dbReference type="ARBA" id="ARBA00022741"/>
    </source>
</evidence>
<dbReference type="PROSITE" id="PS51084">
    <property type="entry name" value="HIT_2"/>
    <property type="match status" value="1"/>
</dbReference>
<dbReference type="InterPro" id="IPR051884">
    <property type="entry name" value="Bis(5'-adenosyl)-TPase_reg"/>
</dbReference>
<dbReference type="GO" id="GO:0047710">
    <property type="term" value="F:bis(5'-adenosyl)-triphosphatase activity"/>
    <property type="evidence" value="ECO:0007669"/>
    <property type="project" value="UniProtKB-EC"/>
</dbReference>